<name>A0A5R9DTP7_9ACTN</name>
<dbReference type="OrthoDB" id="4232363at2"/>
<reference evidence="1 2" key="1">
    <citation type="submission" date="2019-05" db="EMBL/GenBank/DDBJ databases">
        <title>Streptomyces marianii sp. nov., a novel marine actinomycete from southern coast of India.</title>
        <authorList>
            <person name="Iniyan A.M."/>
            <person name="Wink J."/>
            <person name="Ramprasad E."/>
            <person name="Ramana C.V."/>
            <person name="Bunk B."/>
            <person name="Sproer C."/>
            <person name="Joseph F.-J.R.S."/>
            <person name="Vincent S.G.P."/>
        </authorList>
    </citation>
    <scope>NUCLEOTIDE SEQUENCE [LARGE SCALE GENOMIC DNA]</scope>
    <source>
        <strain evidence="1 2">ICN19</strain>
    </source>
</reference>
<accession>A0A5R9DTP7</accession>
<proteinExistence type="predicted"/>
<evidence type="ECO:0000313" key="1">
    <source>
        <dbReference type="EMBL" id="TLQ39495.1"/>
    </source>
</evidence>
<dbReference type="EMBL" id="VAWE01000002">
    <property type="protein sequence ID" value="TLQ39495.1"/>
    <property type="molecule type" value="Genomic_DNA"/>
</dbReference>
<gene>
    <name evidence="1" type="ORF">FEF34_39440</name>
</gene>
<evidence type="ECO:0000313" key="2">
    <source>
        <dbReference type="Proteomes" id="UP000305921"/>
    </source>
</evidence>
<comment type="caution">
    <text evidence="1">The sequence shown here is derived from an EMBL/GenBank/DDBJ whole genome shotgun (WGS) entry which is preliminary data.</text>
</comment>
<keyword evidence="2" id="KW-1185">Reference proteome</keyword>
<organism evidence="1 2">
    <name type="scientific">Streptomyces marianii</name>
    <dbReference type="NCBI Taxonomy" id="1817406"/>
    <lineage>
        <taxon>Bacteria</taxon>
        <taxon>Bacillati</taxon>
        <taxon>Actinomycetota</taxon>
        <taxon>Actinomycetes</taxon>
        <taxon>Kitasatosporales</taxon>
        <taxon>Streptomycetaceae</taxon>
        <taxon>Streptomyces</taxon>
    </lineage>
</organism>
<sequence length="154" mass="16866">MWLVLASSDRAKAWTEWDTYRVALLRCGSLFSAVRIPGYLVYTAAGAEEPEAVRRFLAEILDGGPIFYDVGGQQYYALTPASAARSWRLTVAECLDSDAFLGVPATDLTEFDPRYPAYWVVPMDGPGTLCAPDDVALLVLMGHQSAVKKAEADR</sequence>
<dbReference type="AlphaFoldDB" id="A0A5R9DTP7"/>
<dbReference type="Proteomes" id="UP000305921">
    <property type="component" value="Unassembled WGS sequence"/>
</dbReference>
<protein>
    <submittedName>
        <fullName evidence="1">Uncharacterized protein</fullName>
    </submittedName>
</protein>